<evidence type="ECO:0000313" key="3">
    <source>
        <dbReference type="Proteomes" id="UP000314294"/>
    </source>
</evidence>
<evidence type="ECO:0000313" key="2">
    <source>
        <dbReference type="EMBL" id="TNN25384.1"/>
    </source>
</evidence>
<accession>A0A4Z2EA28</accession>
<feature type="region of interest" description="Disordered" evidence="1">
    <location>
        <begin position="1"/>
        <end position="45"/>
    </location>
</feature>
<evidence type="ECO:0000256" key="1">
    <source>
        <dbReference type="SAM" id="MobiDB-lite"/>
    </source>
</evidence>
<gene>
    <name evidence="2" type="ORF">EYF80_064488</name>
</gene>
<proteinExistence type="predicted"/>
<reference evidence="2 3" key="1">
    <citation type="submission" date="2019-03" db="EMBL/GenBank/DDBJ databases">
        <title>First draft genome of Liparis tanakae, snailfish: a comprehensive survey of snailfish specific genes.</title>
        <authorList>
            <person name="Kim W."/>
            <person name="Song I."/>
            <person name="Jeong J.-H."/>
            <person name="Kim D."/>
            <person name="Kim S."/>
            <person name="Ryu S."/>
            <person name="Song J.Y."/>
            <person name="Lee S.K."/>
        </authorList>
    </citation>
    <scope>NUCLEOTIDE SEQUENCE [LARGE SCALE GENOMIC DNA]</scope>
    <source>
        <tissue evidence="2">Muscle</tissue>
    </source>
</reference>
<feature type="compositionally biased region" description="Basic residues" evidence="1">
    <location>
        <begin position="70"/>
        <end position="79"/>
    </location>
</feature>
<dbReference type="Proteomes" id="UP000314294">
    <property type="component" value="Unassembled WGS sequence"/>
</dbReference>
<organism evidence="2 3">
    <name type="scientific">Liparis tanakae</name>
    <name type="common">Tanaka's snailfish</name>
    <dbReference type="NCBI Taxonomy" id="230148"/>
    <lineage>
        <taxon>Eukaryota</taxon>
        <taxon>Metazoa</taxon>
        <taxon>Chordata</taxon>
        <taxon>Craniata</taxon>
        <taxon>Vertebrata</taxon>
        <taxon>Euteleostomi</taxon>
        <taxon>Actinopterygii</taxon>
        <taxon>Neopterygii</taxon>
        <taxon>Teleostei</taxon>
        <taxon>Neoteleostei</taxon>
        <taxon>Acanthomorphata</taxon>
        <taxon>Eupercaria</taxon>
        <taxon>Perciformes</taxon>
        <taxon>Cottioidei</taxon>
        <taxon>Cottales</taxon>
        <taxon>Liparidae</taxon>
        <taxon>Liparis</taxon>
    </lineage>
</organism>
<dbReference type="EMBL" id="SRLO01012702">
    <property type="protein sequence ID" value="TNN25384.1"/>
    <property type="molecule type" value="Genomic_DNA"/>
</dbReference>
<name>A0A4Z2EA28_9TELE</name>
<dbReference type="AlphaFoldDB" id="A0A4Z2EA28"/>
<feature type="region of interest" description="Disordered" evidence="1">
    <location>
        <begin position="57"/>
        <end position="79"/>
    </location>
</feature>
<keyword evidence="3" id="KW-1185">Reference proteome</keyword>
<protein>
    <submittedName>
        <fullName evidence="2">Uncharacterized protein</fullName>
    </submittedName>
</protein>
<feature type="compositionally biased region" description="Basic residues" evidence="1">
    <location>
        <begin position="1"/>
        <end position="19"/>
    </location>
</feature>
<comment type="caution">
    <text evidence="2">The sequence shown here is derived from an EMBL/GenBank/DDBJ whole genome shotgun (WGS) entry which is preliminary data.</text>
</comment>
<sequence length="79" mass="9255">MRTERRRSTRVRKKGRKAVKRSEGIAPSAAARVPSGKRQQTTTDYKDHKLNKEMKYRQAERQADRQVLGTKRHLRTHLG</sequence>